<evidence type="ECO:0000256" key="10">
    <source>
        <dbReference type="ARBA" id="ARBA00022889"/>
    </source>
</evidence>
<reference evidence="21" key="2">
    <citation type="submission" date="2025-08" db="UniProtKB">
        <authorList>
            <consortium name="Ensembl"/>
        </authorList>
    </citation>
    <scope>IDENTIFICATION</scope>
    <source>
        <strain evidence="21">Thorbecke</strain>
    </source>
</reference>
<dbReference type="AlphaFoldDB" id="A0A5F9D0Z8"/>
<dbReference type="FunFam" id="2.60.40.10:FF:000671">
    <property type="entry name" value="Vascular cell adhesion molecule 1"/>
    <property type="match status" value="2"/>
</dbReference>
<evidence type="ECO:0000256" key="7">
    <source>
        <dbReference type="ARBA" id="ARBA00022729"/>
    </source>
</evidence>
<keyword evidence="11 18" id="KW-1133">Transmembrane helix</keyword>
<evidence type="ECO:0000256" key="11">
    <source>
        <dbReference type="ARBA" id="ARBA00022989"/>
    </source>
</evidence>
<evidence type="ECO:0000256" key="5">
    <source>
        <dbReference type="ARBA" id="ARBA00022581"/>
    </source>
</evidence>
<dbReference type="SUPFAM" id="SSF48726">
    <property type="entry name" value="Immunoglobulin"/>
    <property type="match status" value="5"/>
</dbReference>
<dbReference type="GO" id="GO:0005576">
    <property type="term" value="C:extracellular region"/>
    <property type="evidence" value="ECO:0007669"/>
    <property type="project" value="UniProtKB-SubCell"/>
</dbReference>
<dbReference type="InterPro" id="IPR003598">
    <property type="entry name" value="Ig_sub2"/>
</dbReference>
<keyword evidence="13" id="KW-1015">Disulfide bond</keyword>
<dbReference type="PANTHER" id="PTHR13771">
    <property type="entry name" value="INTERCELLULAR ADHESION MOLECULE"/>
    <property type="match status" value="1"/>
</dbReference>
<keyword evidence="12 18" id="KW-0472">Membrane</keyword>
<dbReference type="InterPro" id="IPR013098">
    <property type="entry name" value="Ig_I-set"/>
</dbReference>
<evidence type="ECO:0000256" key="2">
    <source>
        <dbReference type="ARBA" id="ARBA00004613"/>
    </source>
</evidence>
<dbReference type="Gene3D" id="2.60.40.10">
    <property type="entry name" value="Immunoglobulins"/>
    <property type="match status" value="5"/>
</dbReference>
<evidence type="ECO:0000313" key="22">
    <source>
        <dbReference type="Proteomes" id="UP000001811"/>
    </source>
</evidence>
<dbReference type="GO" id="GO:0098609">
    <property type="term" value="P:cell-cell adhesion"/>
    <property type="evidence" value="ECO:0007669"/>
    <property type="project" value="InterPro"/>
</dbReference>
<dbReference type="InterPro" id="IPR047012">
    <property type="entry name" value="ICAM_VCAM"/>
</dbReference>
<dbReference type="PRINTS" id="PR01474">
    <property type="entry name" value="VCAM1"/>
</dbReference>
<evidence type="ECO:0000256" key="16">
    <source>
        <dbReference type="ARBA" id="ARBA00053967"/>
    </source>
</evidence>
<name>A0A5F9D0Z8_RABIT</name>
<dbReference type="PROSITE" id="PS50835">
    <property type="entry name" value="IG_LIKE"/>
    <property type="match status" value="3"/>
</dbReference>
<feature type="transmembrane region" description="Helical" evidence="18">
    <location>
        <begin position="519"/>
        <end position="539"/>
    </location>
</feature>
<dbReference type="InterPro" id="IPR036179">
    <property type="entry name" value="Ig-like_dom_sf"/>
</dbReference>
<evidence type="ECO:0000256" key="4">
    <source>
        <dbReference type="ARBA" id="ARBA00022525"/>
    </source>
</evidence>
<dbReference type="InterPro" id="IPR003989">
    <property type="entry name" value="VCAM-1"/>
</dbReference>
<evidence type="ECO:0000256" key="12">
    <source>
        <dbReference type="ARBA" id="ARBA00023136"/>
    </source>
</evidence>
<dbReference type="CDD" id="cd00096">
    <property type="entry name" value="Ig"/>
    <property type="match status" value="1"/>
</dbReference>
<dbReference type="FunFam" id="2.60.40.10:FF:000625">
    <property type="entry name" value="Vascular cell adhesion molecule 1"/>
    <property type="match status" value="1"/>
</dbReference>
<dbReference type="SMART" id="SM00409">
    <property type="entry name" value="IG"/>
    <property type="match status" value="3"/>
</dbReference>
<dbReference type="CDD" id="cd07689">
    <property type="entry name" value="IgC2_VCAM-1"/>
    <property type="match status" value="1"/>
</dbReference>
<keyword evidence="5" id="KW-0945">Host-virus interaction</keyword>
<keyword evidence="4" id="KW-0964">Secreted</keyword>
<keyword evidence="7 19" id="KW-0732">Signal</keyword>
<organism evidence="21 22">
    <name type="scientific">Oryctolagus cuniculus</name>
    <name type="common">Rabbit</name>
    <dbReference type="NCBI Taxonomy" id="9986"/>
    <lineage>
        <taxon>Eukaryota</taxon>
        <taxon>Metazoa</taxon>
        <taxon>Chordata</taxon>
        <taxon>Craniata</taxon>
        <taxon>Vertebrata</taxon>
        <taxon>Euteleostomi</taxon>
        <taxon>Mammalia</taxon>
        <taxon>Eutheria</taxon>
        <taxon>Euarchontoglires</taxon>
        <taxon>Glires</taxon>
        <taxon>Lagomorpha</taxon>
        <taxon>Leporidae</taxon>
        <taxon>Oryctolagus</taxon>
    </lineage>
</organism>
<dbReference type="Pfam" id="PF13927">
    <property type="entry name" value="Ig_3"/>
    <property type="match status" value="1"/>
</dbReference>
<accession>A0A5F9D0Z8</accession>
<evidence type="ECO:0000256" key="6">
    <source>
        <dbReference type="ARBA" id="ARBA00022692"/>
    </source>
</evidence>
<dbReference type="Pfam" id="PF07679">
    <property type="entry name" value="I-set"/>
    <property type="match status" value="1"/>
</dbReference>
<dbReference type="PRINTS" id="PR01472">
    <property type="entry name" value="ICAMVCAM1"/>
</dbReference>
<keyword evidence="9" id="KW-0832">Ubl conjugation</keyword>
<sequence>MPGKMVLFFGVSTLLWMMIAASQAFKIETFPESRSLAQIGDSVSLTCTTTGCASPTFSWRTQIDSPLNGKVRSEGTTSTLTMDPVSFENEHSYLCTATCESKKLEKGIQVEIYSFPKDPEIHLSGPLEVGEPITVKCLVPDVYPFDRLEVDLLKGDYLMKKQDFLEDMDRKSLETKSLEVTFIPVIEDIGKLLVCRAKLHIDEIDSEPKERETTKELQVYISPKNTVISVNPSTRLQEGGSVTMTCSSEGLPVPEIFWSKKQDNGNLQRLSGNATLTLIAMRMEDSGIYVCEGVNQIGKSRKEVELIVQAFPRDPEIELSGPPVNGRPVTVSCKVPNVYPFDRLEIELLKGETMMKNKEFLEEEDKKSLETKSLEMTFIPTMEDTGKVLVCQAKLHIDEMEFEPKQRQSTQPLFVNVAPRDIAVWVSPSSIVEEGRSVNMTCSSYGLPAPKILWSRQLKNGDLQPLSENTTLALISTKLEDSGIYVCEGINLAGKSRKEVELVIQGRENSKDYFSPELLVLYCASSLIIPAIGMIIYFARKANMKGSYSLVEAQKSKV</sequence>
<comment type="subcellular location">
    <subcellularLocation>
        <location evidence="1">Cell membrane</location>
        <topology evidence="1">Single-pass type I membrane protein</topology>
    </subcellularLocation>
    <subcellularLocation>
        <location evidence="2">Secreted</location>
    </subcellularLocation>
</comment>
<dbReference type="InterPro" id="IPR013783">
    <property type="entry name" value="Ig-like_fold"/>
</dbReference>
<feature type="domain" description="Ig-like" evidence="20">
    <location>
        <begin position="25"/>
        <end position="105"/>
    </location>
</feature>
<evidence type="ECO:0000313" key="21">
    <source>
        <dbReference type="Ensembl" id="ENSOCUP00000039566.1"/>
    </source>
</evidence>
<evidence type="ECO:0000259" key="20">
    <source>
        <dbReference type="PROSITE" id="PS50835"/>
    </source>
</evidence>
<keyword evidence="15" id="KW-0393">Immunoglobulin domain</keyword>
<evidence type="ECO:0000256" key="19">
    <source>
        <dbReference type="SAM" id="SignalP"/>
    </source>
</evidence>
<comment type="function">
    <text evidence="16">Cell adhesion glycoprotein predominantly expressed on the surface of endothelial cells that plays an important role in immune surveillance and inflammation. Acts as a major regulator of leukocyte adhesion to the endothelium through interaction with different types of integrins. During inflammatory responses, binds ligands on the surface of activated endothelial cells to initiate the activation of calcium channels and the plasma membrane-associated small GTPase RAC1 leading to leukocyte transendothelial migration. Also serves as a quality-control checkpoint for entry into bone marrow by providing a 'don't-eat-me' stamping in the context of major histocompatibility complex (MHC) class-I presentation.</text>
</comment>
<evidence type="ECO:0000256" key="18">
    <source>
        <dbReference type="SAM" id="Phobius"/>
    </source>
</evidence>
<gene>
    <name evidence="21" type="primary">VCAM1</name>
</gene>
<dbReference type="EMBL" id="AAGW02001248">
    <property type="status" value="NOT_ANNOTATED_CDS"/>
    <property type="molecule type" value="Genomic_DNA"/>
</dbReference>
<feature type="chain" id="PRO_5023933077" description="Vascular cell adhesion protein 1" evidence="19">
    <location>
        <begin position="25"/>
        <end position="558"/>
    </location>
</feature>
<keyword evidence="8" id="KW-0677">Repeat</keyword>
<dbReference type="InterPro" id="IPR013151">
    <property type="entry name" value="Immunoglobulin_dom"/>
</dbReference>
<dbReference type="GO" id="GO:0005886">
    <property type="term" value="C:plasma membrane"/>
    <property type="evidence" value="ECO:0007669"/>
    <property type="project" value="UniProtKB-SubCell"/>
</dbReference>
<dbReference type="InterPro" id="IPR008424">
    <property type="entry name" value="Ig_C2-set"/>
</dbReference>
<keyword evidence="3" id="KW-1003">Cell membrane</keyword>
<dbReference type="Pfam" id="PF00047">
    <property type="entry name" value="ig"/>
    <property type="match status" value="1"/>
</dbReference>
<dbReference type="InterPro" id="IPR007110">
    <property type="entry name" value="Ig-like_dom"/>
</dbReference>
<dbReference type="Pfam" id="PF05790">
    <property type="entry name" value="C2-set"/>
    <property type="match status" value="2"/>
</dbReference>
<evidence type="ECO:0000256" key="3">
    <source>
        <dbReference type="ARBA" id="ARBA00022475"/>
    </source>
</evidence>
<keyword evidence="6 18" id="KW-0812">Transmembrane</keyword>
<dbReference type="Bgee" id="ENSOCUG00000011697">
    <property type="expression patterns" value="Expressed in lung and 16 other cell types or tissues"/>
</dbReference>
<dbReference type="GeneTree" id="ENSGT00940000156511"/>
<reference evidence="21 22" key="1">
    <citation type="journal article" date="2011" name="Nature">
        <title>A high-resolution map of human evolutionary constraint using 29 mammals.</title>
        <authorList>
            <person name="Lindblad-Toh K."/>
            <person name="Garber M."/>
            <person name="Zuk O."/>
            <person name="Lin M.F."/>
            <person name="Parker B.J."/>
            <person name="Washietl S."/>
            <person name="Kheradpour P."/>
            <person name="Ernst J."/>
            <person name="Jordan G."/>
            <person name="Mauceli E."/>
            <person name="Ward L.D."/>
            <person name="Lowe C.B."/>
            <person name="Holloway A.K."/>
            <person name="Clamp M."/>
            <person name="Gnerre S."/>
            <person name="Alfoldi J."/>
            <person name="Beal K."/>
            <person name="Chang J."/>
            <person name="Clawson H."/>
            <person name="Cuff J."/>
            <person name="Di Palma F."/>
            <person name="Fitzgerald S."/>
            <person name="Flicek P."/>
            <person name="Guttman M."/>
            <person name="Hubisz M.J."/>
            <person name="Jaffe D.B."/>
            <person name="Jungreis I."/>
            <person name="Kent W.J."/>
            <person name="Kostka D."/>
            <person name="Lara M."/>
            <person name="Martins A.L."/>
            <person name="Massingham T."/>
            <person name="Moltke I."/>
            <person name="Raney B.J."/>
            <person name="Rasmussen M.D."/>
            <person name="Robinson J."/>
            <person name="Stark A."/>
            <person name="Vilella A.J."/>
            <person name="Wen J."/>
            <person name="Xie X."/>
            <person name="Zody M.C."/>
            <person name="Baldwin J."/>
            <person name="Bloom T."/>
            <person name="Chin C.W."/>
            <person name="Heiman D."/>
            <person name="Nicol R."/>
            <person name="Nusbaum C."/>
            <person name="Young S."/>
            <person name="Wilkinson J."/>
            <person name="Worley K.C."/>
            <person name="Kovar C.L."/>
            <person name="Muzny D.M."/>
            <person name="Gibbs R.A."/>
            <person name="Cree A."/>
            <person name="Dihn H.H."/>
            <person name="Fowler G."/>
            <person name="Jhangiani S."/>
            <person name="Joshi V."/>
            <person name="Lee S."/>
            <person name="Lewis L.R."/>
            <person name="Nazareth L.V."/>
            <person name="Okwuonu G."/>
            <person name="Santibanez J."/>
            <person name="Warren W.C."/>
            <person name="Mardis E.R."/>
            <person name="Weinstock G.M."/>
            <person name="Wilson R.K."/>
            <person name="Delehaunty K."/>
            <person name="Dooling D."/>
            <person name="Fronik C."/>
            <person name="Fulton L."/>
            <person name="Fulton B."/>
            <person name="Graves T."/>
            <person name="Minx P."/>
            <person name="Sodergren E."/>
            <person name="Birney E."/>
            <person name="Margulies E.H."/>
            <person name="Herrero J."/>
            <person name="Green E.D."/>
            <person name="Haussler D."/>
            <person name="Siepel A."/>
            <person name="Goldman N."/>
            <person name="Pollard K.S."/>
            <person name="Pedersen J.S."/>
            <person name="Lander E.S."/>
            <person name="Kellis M."/>
        </authorList>
    </citation>
    <scope>NUCLEOTIDE SEQUENCE [LARGE SCALE GENOMIC DNA]</scope>
    <source>
        <strain evidence="21 22">Thorbecke inbred</strain>
    </source>
</reference>
<dbReference type="Ensembl" id="ENSOCUT00000042974.1">
    <property type="protein sequence ID" value="ENSOCUP00000039566.1"/>
    <property type="gene ID" value="ENSOCUG00000011697.4"/>
</dbReference>
<dbReference type="InterPro" id="IPR003599">
    <property type="entry name" value="Ig_sub"/>
</dbReference>
<dbReference type="InterPro" id="IPR003987">
    <property type="entry name" value="ICAM_VCAM_N"/>
</dbReference>
<reference evidence="21" key="3">
    <citation type="submission" date="2025-09" db="UniProtKB">
        <authorList>
            <consortium name="Ensembl"/>
        </authorList>
    </citation>
    <scope>IDENTIFICATION</scope>
    <source>
        <strain evidence="21">Thorbecke</strain>
    </source>
</reference>
<keyword evidence="22" id="KW-1185">Reference proteome</keyword>
<evidence type="ECO:0000256" key="14">
    <source>
        <dbReference type="ARBA" id="ARBA00023180"/>
    </source>
</evidence>
<dbReference type="FunFam" id="2.60.40.10:FF:000782">
    <property type="entry name" value="Vascular cell adhesion molecule 1"/>
    <property type="match status" value="2"/>
</dbReference>
<protein>
    <recommendedName>
        <fullName evidence="17">Vascular cell adhesion protein 1</fullName>
    </recommendedName>
</protein>
<keyword evidence="10" id="KW-0130">Cell adhesion</keyword>
<evidence type="ECO:0000256" key="9">
    <source>
        <dbReference type="ARBA" id="ARBA00022843"/>
    </source>
</evidence>
<dbReference type="PANTHER" id="PTHR13771:SF14">
    <property type="entry name" value="VASCULAR CELL ADHESION PROTEIN 1"/>
    <property type="match status" value="1"/>
</dbReference>
<feature type="signal peptide" evidence="19">
    <location>
        <begin position="1"/>
        <end position="24"/>
    </location>
</feature>
<dbReference type="GO" id="GO:0005178">
    <property type="term" value="F:integrin binding"/>
    <property type="evidence" value="ECO:0007669"/>
    <property type="project" value="InterPro"/>
</dbReference>
<dbReference type="SMART" id="SM00408">
    <property type="entry name" value="IGc2"/>
    <property type="match status" value="3"/>
</dbReference>
<evidence type="ECO:0000256" key="13">
    <source>
        <dbReference type="ARBA" id="ARBA00023157"/>
    </source>
</evidence>
<evidence type="ECO:0000256" key="8">
    <source>
        <dbReference type="ARBA" id="ARBA00022737"/>
    </source>
</evidence>
<proteinExistence type="predicted"/>
<keyword evidence="14" id="KW-0325">Glycoprotein</keyword>
<evidence type="ECO:0000256" key="1">
    <source>
        <dbReference type="ARBA" id="ARBA00004251"/>
    </source>
</evidence>
<evidence type="ECO:0000256" key="17">
    <source>
        <dbReference type="ARBA" id="ARBA00071085"/>
    </source>
</evidence>
<dbReference type="Proteomes" id="UP000001811">
    <property type="component" value="Chromosome 13"/>
</dbReference>
<evidence type="ECO:0000256" key="15">
    <source>
        <dbReference type="ARBA" id="ARBA00023319"/>
    </source>
</evidence>
<feature type="domain" description="Ig-like" evidence="20">
    <location>
        <begin position="223"/>
        <end position="307"/>
    </location>
</feature>
<feature type="domain" description="Ig-like" evidence="20">
    <location>
        <begin position="412"/>
        <end position="503"/>
    </location>
</feature>